<feature type="chain" id="PRO_5044983826" description="Carboxylic ester hydrolase" evidence="3">
    <location>
        <begin position="24"/>
        <end position="552"/>
    </location>
</feature>
<comment type="caution">
    <text evidence="5">The sequence shown here is derived from an EMBL/GenBank/DDBJ whole genome shotgun (WGS) entry which is preliminary data.</text>
</comment>
<dbReference type="InterPro" id="IPR002018">
    <property type="entry name" value="CarbesteraseB"/>
</dbReference>
<feature type="domain" description="Carboxylesterase type B" evidence="4">
    <location>
        <begin position="36"/>
        <end position="528"/>
    </location>
</feature>
<gene>
    <name evidence="5" type="ORF">HCU74_03300</name>
</gene>
<evidence type="ECO:0000313" key="5">
    <source>
        <dbReference type="EMBL" id="NKI16441.1"/>
    </source>
</evidence>
<dbReference type="RefSeq" id="WP_168448960.1">
    <property type="nucleotide sequence ID" value="NZ_JAAWWK010000001.1"/>
</dbReference>
<evidence type="ECO:0000256" key="2">
    <source>
        <dbReference type="ARBA" id="ARBA00022801"/>
    </source>
</evidence>
<evidence type="ECO:0000256" key="1">
    <source>
        <dbReference type="ARBA" id="ARBA00005964"/>
    </source>
</evidence>
<sequence>MKFINHHTSKILGALLLSATAVASIAGVGKSAVDAAPIVRTTEGMLQGQVSKGAYEFLGVHYGASTAGKARFLPPQKPEKWKGVRKANAKGDRCPQPEVKMPGEMASVLSFSELPISEDCLVLDLWTPAIGKKQRNPVMVWLHGGGFFVGSGGDAYYHGANLARGNDVVVVSLNHRLNAFGFFDLGDKAGSQYAGSGNAGMLDIVRALEWVKDNIAEFGGDPDNVTIFGQSGGAGKVSTLLAMPEAKGLFHKAILQSGANPVSRGEEVSKGVGEKLYAILGVKPGDVKTLQKLPMDTLVKAAAKMGLLPFGPYMDRKHVTENPFAPTPSSYQSDVPILLGYTKDEATNVFLSDPTWETMTDEQLRARVSMVVPKDKVEQAISLYRKRRPDDKPMHLWSSIVTDQMFATNTILAAESKARAGKAPVYMYKIDWETPVLGGKLRSPHAVELPFVFDTVYSAEGLVGVGESQENMAKAMSQSFAAFARNGHPNTLGLPEWPAYNLKERAVLIYDNEIRIEKDPDSDVRKFWQEILAEKSAGTAAITDAFNNKKFD</sequence>
<accession>A0ABX1GBX7</accession>
<comment type="similarity">
    <text evidence="1 3">Belongs to the type-B carboxylesterase/lipase family.</text>
</comment>
<dbReference type="EMBL" id="JAAWWK010000001">
    <property type="protein sequence ID" value="NKI16441.1"/>
    <property type="molecule type" value="Genomic_DNA"/>
</dbReference>
<dbReference type="Pfam" id="PF00135">
    <property type="entry name" value="COesterase"/>
    <property type="match status" value="1"/>
</dbReference>
<dbReference type="SUPFAM" id="SSF53474">
    <property type="entry name" value="alpha/beta-Hydrolases"/>
    <property type="match status" value="1"/>
</dbReference>
<dbReference type="InterPro" id="IPR029058">
    <property type="entry name" value="AB_hydrolase_fold"/>
</dbReference>
<dbReference type="PRINTS" id="PR00878">
    <property type="entry name" value="CHOLNESTRASE"/>
</dbReference>
<dbReference type="InterPro" id="IPR019826">
    <property type="entry name" value="Carboxylesterase_B_AS"/>
</dbReference>
<reference evidence="5 6" key="1">
    <citation type="submission" date="2020-04" db="EMBL/GenBank/DDBJ databases">
        <authorList>
            <person name="Yoon J."/>
        </authorList>
    </citation>
    <scope>NUCLEOTIDE SEQUENCE [LARGE SCALE GENOMIC DNA]</scope>
    <source>
        <strain evidence="5 6">KMU-166</strain>
    </source>
</reference>
<dbReference type="InterPro" id="IPR000997">
    <property type="entry name" value="Cholinesterase"/>
</dbReference>
<name>A0ABX1GBX7_9GAMM</name>
<keyword evidence="3" id="KW-0732">Signal</keyword>
<dbReference type="Proteomes" id="UP000765845">
    <property type="component" value="Unassembled WGS sequence"/>
</dbReference>
<keyword evidence="2 3" id="KW-0378">Hydrolase</keyword>
<dbReference type="InterPro" id="IPR050309">
    <property type="entry name" value="Type-B_Carboxylest/Lipase"/>
</dbReference>
<evidence type="ECO:0000259" key="4">
    <source>
        <dbReference type="Pfam" id="PF00135"/>
    </source>
</evidence>
<proteinExistence type="inferred from homology"/>
<evidence type="ECO:0000256" key="3">
    <source>
        <dbReference type="RuleBase" id="RU361235"/>
    </source>
</evidence>
<keyword evidence="6" id="KW-1185">Reference proteome</keyword>
<dbReference type="Gene3D" id="3.40.50.1820">
    <property type="entry name" value="alpha/beta hydrolase"/>
    <property type="match status" value="1"/>
</dbReference>
<dbReference type="PROSITE" id="PS00122">
    <property type="entry name" value="CARBOXYLESTERASE_B_1"/>
    <property type="match status" value="1"/>
</dbReference>
<evidence type="ECO:0000313" key="6">
    <source>
        <dbReference type="Proteomes" id="UP000765845"/>
    </source>
</evidence>
<organism evidence="5 6">
    <name type="scientific">Spongiibacter thalassae</name>
    <dbReference type="NCBI Taxonomy" id="2721624"/>
    <lineage>
        <taxon>Bacteria</taxon>
        <taxon>Pseudomonadati</taxon>
        <taxon>Pseudomonadota</taxon>
        <taxon>Gammaproteobacteria</taxon>
        <taxon>Cellvibrionales</taxon>
        <taxon>Spongiibacteraceae</taxon>
        <taxon>Spongiibacter</taxon>
    </lineage>
</organism>
<dbReference type="PANTHER" id="PTHR11559">
    <property type="entry name" value="CARBOXYLESTERASE"/>
    <property type="match status" value="1"/>
</dbReference>
<protein>
    <recommendedName>
        <fullName evidence="3">Carboxylic ester hydrolase</fullName>
        <ecNumber evidence="3">3.1.1.-</ecNumber>
    </recommendedName>
</protein>
<feature type="signal peptide" evidence="3">
    <location>
        <begin position="1"/>
        <end position="23"/>
    </location>
</feature>
<dbReference type="EC" id="3.1.1.-" evidence="3"/>